<feature type="transmembrane region" description="Helical" evidence="2">
    <location>
        <begin position="138"/>
        <end position="158"/>
    </location>
</feature>
<sequence length="441" mass="48967">MNLPLGLRCLLLTILGLFAGALANHVISTYAYITPRPISPWTRQSRWLAVPEKHRPSSWTGDWWKARNWLDCIPVIGWFRLTREASVHGRGFWVRPLLIELTMAIGLPALYHYEALAGGLLPAAAAANPGFLKTFEPVGTTIFFAHAILVTLMVAATFIDLDEKTIPDIITIPGTWMGLIVGTISTSIFMPTSLPVGGDVTSIKETTFDSPWFGPPGIWFSGAGFLVAVLIWSVWCFALADRRWSGIVARRRGLGRAIRHFTNGLFHYGSWKILLSMWAVGFLLLLTVFKIGGTPWHGLFTSLVGLAVGGGIVWAIRIIASWAMNMEAMGFGDVTLMAMIGAFIGWQGSLAAFFLAPFTAIFIVIIQYIITRDAQVPFGPYLCAGTLLTILKWDSVYNGWFAYNIITLGPMLLWISVSMLGLMGVMLFVWRQIKYRLIYRE</sequence>
<dbReference type="GO" id="GO:0005886">
    <property type="term" value="C:plasma membrane"/>
    <property type="evidence" value="ECO:0007669"/>
    <property type="project" value="TreeGrafter"/>
</dbReference>
<protein>
    <submittedName>
        <fullName evidence="4">Type IV leader peptidase family protein</fullName>
    </submittedName>
</protein>
<feature type="transmembrane region" description="Helical" evidence="2">
    <location>
        <begin position="352"/>
        <end position="371"/>
    </location>
</feature>
<evidence type="ECO:0000313" key="4">
    <source>
        <dbReference type="EMBL" id="KAA1259774.1"/>
    </source>
</evidence>
<dbReference type="Pfam" id="PF01478">
    <property type="entry name" value="Peptidase_A24"/>
    <property type="match status" value="1"/>
</dbReference>
<dbReference type="AlphaFoldDB" id="A0A5B1CKC3"/>
<evidence type="ECO:0000313" key="5">
    <source>
        <dbReference type="Proteomes" id="UP000322699"/>
    </source>
</evidence>
<reference evidence="4 5" key="1">
    <citation type="submission" date="2019-08" db="EMBL/GenBank/DDBJ databases">
        <title>Deep-cultivation of Planctomycetes and their phenomic and genomic characterization uncovers novel biology.</title>
        <authorList>
            <person name="Wiegand S."/>
            <person name="Jogler M."/>
            <person name="Boedeker C."/>
            <person name="Pinto D."/>
            <person name="Vollmers J."/>
            <person name="Rivas-Marin E."/>
            <person name="Kohn T."/>
            <person name="Peeters S.H."/>
            <person name="Heuer A."/>
            <person name="Rast P."/>
            <person name="Oberbeckmann S."/>
            <person name="Bunk B."/>
            <person name="Jeske O."/>
            <person name="Meyerdierks A."/>
            <person name="Storesund J.E."/>
            <person name="Kallscheuer N."/>
            <person name="Luecker S."/>
            <person name="Lage O.M."/>
            <person name="Pohl T."/>
            <person name="Merkel B.J."/>
            <person name="Hornburger P."/>
            <person name="Mueller R.-W."/>
            <person name="Bruemmer F."/>
            <person name="Labrenz M."/>
            <person name="Spormann A.M."/>
            <person name="Op Den Camp H."/>
            <person name="Overmann J."/>
            <person name="Amann R."/>
            <person name="Jetten M.S.M."/>
            <person name="Mascher T."/>
            <person name="Medema M.H."/>
            <person name="Devos D.P."/>
            <person name="Kaster A.-K."/>
            <person name="Ovreas L."/>
            <person name="Rohde M."/>
            <person name="Galperin M.Y."/>
            <person name="Jogler C."/>
        </authorList>
    </citation>
    <scope>NUCLEOTIDE SEQUENCE [LARGE SCALE GENOMIC DNA]</scope>
    <source>
        <strain evidence="4 5">LF1</strain>
    </source>
</reference>
<feature type="transmembrane region" description="Helical" evidence="2">
    <location>
        <begin position="401"/>
        <end position="430"/>
    </location>
</feature>
<organism evidence="4 5">
    <name type="scientific">Rubripirellula obstinata</name>
    <dbReference type="NCBI Taxonomy" id="406547"/>
    <lineage>
        <taxon>Bacteria</taxon>
        <taxon>Pseudomonadati</taxon>
        <taxon>Planctomycetota</taxon>
        <taxon>Planctomycetia</taxon>
        <taxon>Pirellulales</taxon>
        <taxon>Pirellulaceae</taxon>
        <taxon>Rubripirellula</taxon>
    </lineage>
</organism>
<keyword evidence="2" id="KW-0812">Transmembrane</keyword>
<evidence type="ECO:0000256" key="2">
    <source>
        <dbReference type="SAM" id="Phobius"/>
    </source>
</evidence>
<comment type="similarity">
    <text evidence="1">Belongs to the peptidase A24 family.</text>
</comment>
<dbReference type="Proteomes" id="UP000322699">
    <property type="component" value="Unassembled WGS sequence"/>
</dbReference>
<keyword evidence="2" id="KW-0472">Membrane</keyword>
<feature type="domain" description="Prepilin type IV endopeptidase peptidase" evidence="3">
    <location>
        <begin position="277"/>
        <end position="365"/>
    </location>
</feature>
<feature type="transmembrane region" description="Helical" evidence="2">
    <location>
        <begin position="295"/>
        <end position="316"/>
    </location>
</feature>
<name>A0A5B1CKC3_9BACT</name>
<keyword evidence="5" id="KW-1185">Reference proteome</keyword>
<dbReference type="Gene3D" id="1.20.120.1220">
    <property type="match status" value="2"/>
</dbReference>
<evidence type="ECO:0000259" key="3">
    <source>
        <dbReference type="Pfam" id="PF01478"/>
    </source>
</evidence>
<feature type="transmembrane region" description="Helical" evidence="2">
    <location>
        <begin position="261"/>
        <end position="289"/>
    </location>
</feature>
<evidence type="ECO:0000256" key="1">
    <source>
        <dbReference type="ARBA" id="ARBA00005801"/>
    </source>
</evidence>
<proteinExistence type="inferred from homology"/>
<dbReference type="InterPro" id="IPR050882">
    <property type="entry name" value="Prepilin_peptidase/N-MTase"/>
</dbReference>
<accession>A0A5B1CKC3</accession>
<dbReference type="EMBL" id="VRLW01000001">
    <property type="protein sequence ID" value="KAA1259774.1"/>
    <property type="molecule type" value="Genomic_DNA"/>
</dbReference>
<feature type="transmembrane region" description="Helical" evidence="2">
    <location>
        <begin position="218"/>
        <end position="240"/>
    </location>
</feature>
<feature type="transmembrane region" description="Helical" evidence="2">
    <location>
        <begin position="170"/>
        <end position="190"/>
    </location>
</feature>
<dbReference type="GO" id="GO:0004190">
    <property type="term" value="F:aspartic-type endopeptidase activity"/>
    <property type="evidence" value="ECO:0007669"/>
    <property type="project" value="InterPro"/>
</dbReference>
<dbReference type="PANTHER" id="PTHR30487:SF0">
    <property type="entry name" value="PREPILIN LEADER PEPTIDASE_N-METHYLTRANSFERASE-RELATED"/>
    <property type="match status" value="1"/>
</dbReference>
<gene>
    <name evidence="4" type="ORF">LF1_23110</name>
</gene>
<keyword evidence="2" id="KW-1133">Transmembrane helix</keyword>
<dbReference type="PANTHER" id="PTHR30487">
    <property type="entry name" value="TYPE 4 PREPILIN-LIKE PROTEINS LEADER PEPTIDE-PROCESSING ENZYME"/>
    <property type="match status" value="1"/>
</dbReference>
<dbReference type="RefSeq" id="WP_068258376.1">
    <property type="nucleotide sequence ID" value="NZ_LWSK01000004.1"/>
</dbReference>
<comment type="caution">
    <text evidence="4">The sequence shown here is derived from an EMBL/GenBank/DDBJ whole genome shotgun (WGS) entry which is preliminary data.</text>
</comment>
<dbReference type="GO" id="GO:0006465">
    <property type="term" value="P:signal peptide processing"/>
    <property type="evidence" value="ECO:0007669"/>
    <property type="project" value="TreeGrafter"/>
</dbReference>
<dbReference type="InterPro" id="IPR000045">
    <property type="entry name" value="Prepilin_IV_endopep_pep"/>
</dbReference>